<sequence length="181" mass="19505">MPADRRQGVAVGGAGMEICALDGEAGSIPRPLSPLLSTNNSKMDREPKRSRGHRFYPQKMIRGRTQSSQALARGVTFPQTLYWASIPTPTRLPGARARALKRSHRWWAVLRAPGDAAVREDLAKHVRSKVRTKASRPPPLMTPGADGCAWGSRAVTGNLATRSSTSAGRSGVAITAPWARC</sequence>
<reference evidence="2" key="1">
    <citation type="submission" date="2023-06" db="EMBL/GenBank/DDBJ databases">
        <title>Reference genome for the Northern bat (Eptesicus nilssonii), a most northern bat species.</title>
        <authorList>
            <person name="Laine V.N."/>
            <person name="Pulliainen A.T."/>
            <person name="Lilley T.M."/>
        </authorList>
    </citation>
    <scope>NUCLEOTIDE SEQUENCE</scope>
    <source>
        <strain evidence="2">BLF_Eptnil</strain>
        <tissue evidence="2">Kidney</tissue>
    </source>
</reference>
<feature type="region of interest" description="Disordered" evidence="1">
    <location>
        <begin position="30"/>
        <end position="51"/>
    </location>
</feature>
<keyword evidence="3" id="KW-1185">Reference proteome</keyword>
<evidence type="ECO:0000256" key="1">
    <source>
        <dbReference type="SAM" id="MobiDB-lite"/>
    </source>
</evidence>
<name>A0AA40LN47_CNENI</name>
<organism evidence="2 3">
    <name type="scientific">Cnephaeus nilssonii</name>
    <name type="common">Northern bat</name>
    <name type="synonym">Eptesicus nilssonii</name>
    <dbReference type="NCBI Taxonomy" id="3371016"/>
    <lineage>
        <taxon>Eukaryota</taxon>
        <taxon>Metazoa</taxon>
        <taxon>Chordata</taxon>
        <taxon>Craniata</taxon>
        <taxon>Vertebrata</taxon>
        <taxon>Euteleostomi</taxon>
        <taxon>Mammalia</taxon>
        <taxon>Eutheria</taxon>
        <taxon>Laurasiatheria</taxon>
        <taxon>Chiroptera</taxon>
        <taxon>Yangochiroptera</taxon>
        <taxon>Vespertilionidae</taxon>
        <taxon>Cnephaeus</taxon>
    </lineage>
</organism>
<accession>A0AA40LN47</accession>
<dbReference type="AlphaFoldDB" id="A0AA40LN47"/>
<comment type="caution">
    <text evidence="2">The sequence shown here is derived from an EMBL/GenBank/DDBJ whole genome shotgun (WGS) entry which is preliminary data.</text>
</comment>
<dbReference type="EMBL" id="JAULJE010000011">
    <property type="protein sequence ID" value="KAK1337514.1"/>
    <property type="molecule type" value="Genomic_DNA"/>
</dbReference>
<protein>
    <submittedName>
        <fullName evidence="2">Uncharacterized protein</fullName>
    </submittedName>
</protein>
<dbReference type="Proteomes" id="UP001177744">
    <property type="component" value="Unassembled WGS sequence"/>
</dbReference>
<proteinExistence type="predicted"/>
<evidence type="ECO:0000313" key="2">
    <source>
        <dbReference type="EMBL" id="KAK1337514.1"/>
    </source>
</evidence>
<evidence type="ECO:0000313" key="3">
    <source>
        <dbReference type="Proteomes" id="UP001177744"/>
    </source>
</evidence>
<gene>
    <name evidence="2" type="ORF">QTO34_002145</name>
</gene>